<dbReference type="InterPro" id="IPR052902">
    <property type="entry name" value="ABC-2_transporter"/>
</dbReference>
<keyword evidence="2 5" id="KW-0812">Transmembrane</keyword>
<evidence type="ECO:0000256" key="3">
    <source>
        <dbReference type="ARBA" id="ARBA00022989"/>
    </source>
</evidence>
<organism evidence="7 8">
    <name type="scientific">Mucilaginibacter xinganensis</name>
    <dbReference type="NCBI Taxonomy" id="1234841"/>
    <lineage>
        <taxon>Bacteria</taxon>
        <taxon>Pseudomonadati</taxon>
        <taxon>Bacteroidota</taxon>
        <taxon>Sphingobacteriia</taxon>
        <taxon>Sphingobacteriales</taxon>
        <taxon>Sphingobacteriaceae</taxon>
        <taxon>Mucilaginibacter</taxon>
    </lineage>
</organism>
<dbReference type="EMBL" id="CP022743">
    <property type="protein sequence ID" value="ASU35555.1"/>
    <property type="molecule type" value="Genomic_DNA"/>
</dbReference>
<keyword evidence="3 5" id="KW-1133">Transmembrane helix</keyword>
<evidence type="ECO:0000256" key="4">
    <source>
        <dbReference type="ARBA" id="ARBA00023136"/>
    </source>
</evidence>
<dbReference type="OrthoDB" id="5116867at2"/>
<evidence type="ECO:0000256" key="1">
    <source>
        <dbReference type="ARBA" id="ARBA00004141"/>
    </source>
</evidence>
<feature type="transmembrane region" description="Helical" evidence="5">
    <location>
        <begin position="221"/>
        <end position="243"/>
    </location>
</feature>
<dbReference type="AlphaFoldDB" id="A0A223P0B7"/>
<feature type="domain" description="ABC-2 type transporter transmembrane" evidence="6">
    <location>
        <begin position="11"/>
        <end position="181"/>
    </location>
</feature>
<feature type="transmembrane region" description="Helical" evidence="5">
    <location>
        <begin position="29"/>
        <end position="47"/>
    </location>
</feature>
<dbReference type="InterPro" id="IPR013525">
    <property type="entry name" value="ABC2_TM"/>
</dbReference>
<feature type="transmembrane region" description="Helical" evidence="5">
    <location>
        <begin position="169"/>
        <end position="186"/>
    </location>
</feature>
<feature type="transmembrane region" description="Helical" evidence="5">
    <location>
        <begin position="53"/>
        <end position="73"/>
    </location>
</feature>
<dbReference type="GO" id="GO:0016020">
    <property type="term" value="C:membrane"/>
    <property type="evidence" value="ECO:0007669"/>
    <property type="project" value="UniProtKB-SubCell"/>
</dbReference>
<name>A0A223P0B7_9SPHI</name>
<dbReference type="PANTHER" id="PTHR43027:SF1">
    <property type="entry name" value="DOXORUBICIN RESISTANCE ABC TRANSPORTER PERMEASE PROTEIN DRRC-RELATED"/>
    <property type="match status" value="1"/>
</dbReference>
<evidence type="ECO:0000256" key="5">
    <source>
        <dbReference type="SAM" id="Phobius"/>
    </source>
</evidence>
<feature type="transmembrane region" description="Helical" evidence="5">
    <location>
        <begin position="104"/>
        <end position="124"/>
    </location>
</feature>
<dbReference type="RefSeq" id="WP_094571718.1">
    <property type="nucleotide sequence ID" value="NZ_CP022743.1"/>
</dbReference>
<evidence type="ECO:0000259" key="6">
    <source>
        <dbReference type="Pfam" id="PF01061"/>
    </source>
</evidence>
<sequence length="248" mass="27709">METLIPKISTVFKTLLRADFTTQWRNRRAVILTLIVPVIILTTWKPFVARFGGPFVLSNSITIGLIAIGLMGYSTSIARDRDKGIFQRLRVAPISSWSIMTSRLLVQMTMILMVTTAIFIAGSSYDQVTLTAPGYIVTYFTAIVCGALYLSLGQMIVGRIQNPETVNSTVRLVYFVFIMGGMYGQFSTDTQFHNVVQWSPYGTVKTILAAGMEPQQWNKNASMALLATLGYTIVFTVLGIKWFKWTTK</sequence>
<protein>
    <recommendedName>
        <fullName evidence="6">ABC-2 type transporter transmembrane domain-containing protein</fullName>
    </recommendedName>
</protein>
<dbReference type="GO" id="GO:0140359">
    <property type="term" value="F:ABC-type transporter activity"/>
    <property type="evidence" value="ECO:0007669"/>
    <property type="project" value="InterPro"/>
</dbReference>
<evidence type="ECO:0000256" key="2">
    <source>
        <dbReference type="ARBA" id="ARBA00022692"/>
    </source>
</evidence>
<gene>
    <name evidence="7" type="ORF">MuYL_3670</name>
</gene>
<keyword evidence="8" id="KW-1185">Reference proteome</keyword>
<feature type="transmembrane region" description="Helical" evidence="5">
    <location>
        <begin position="136"/>
        <end position="157"/>
    </location>
</feature>
<keyword evidence="4 5" id="KW-0472">Membrane</keyword>
<dbReference type="Proteomes" id="UP000215002">
    <property type="component" value="Chromosome"/>
</dbReference>
<accession>A0A223P0B7</accession>
<reference evidence="7 8" key="1">
    <citation type="submission" date="2017-08" db="EMBL/GenBank/DDBJ databases">
        <title>Complete genome sequence of Mucilaginibacter sp. strain BJC16-A31.</title>
        <authorList>
            <consortium name="Henan University of Science and Technology"/>
            <person name="You X."/>
        </authorList>
    </citation>
    <scope>NUCLEOTIDE SEQUENCE [LARGE SCALE GENOMIC DNA]</scope>
    <source>
        <strain evidence="7 8">BJC16-A31</strain>
    </source>
</reference>
<evidence type="ECO:0000313" key="8">
    <source>
        <dbReference type="Proteomes" id="UP000215002"/>
    </source>
</evidence>
<dbReference type="KEGG" id="muc:MuYL_3670"/>
<dbReference type="PANTHER" id="PTHR43027">
    <property type="entry name" value="DOXORUBICIN RESISTANCE ABC TRANSPORTER PERMEASE PROTEIN DRRC-RELATED"/>
    <property type="match status" value="1"/>
</dbReference>
<dbReference type="Pfam" id="PF01061">
    <property type="entry name" value="ABC2_membrane"/>
    <property type="match status" value="1"/>
</dbReference>
<comment type="subcellular location">
    <subcellularLocation>
        <location evidence="1">Membrane</location>
        <topology evidence="1">Multi-pass membrane protein</topology>
    </subcellularLocation>
</comment>
<evidence type="ECO:0000313" key="7">
    <source>
        <dbReference type="EMBL" id="ASU35555.1"/>
    </source>
</evidence>
<proteinExistence type="predicted"/>